<dbReference type="PANTHER" id="PTHR33121">
    <property type="entry name" value="CYCLIC DI-GMP PHOSPHODIESTERASE PDEF"/>
    <property type="match status" value="1"/>
</dbReference>
<dbReference type="SUPFAM" id="SSF55073">
    <property type="entry name" value="Nucleotide cyclase"/>
    <property type="match status" value="1"/>
</dbReference>
<dbReference type="InterPro" id="IPR029787">
    <property type="entry name" value="Nucleotide_cyclase"/>
</dbReference>
<dbReference type="EMBL" id="NPZB01000001">
    <property type="protein sequence ID" value="PNS09798.1"/>
    <property type="molecule type" value="Genomic_DNA"/>
</dbReference>
<dbReference type="CDD" id="cd01948">
    <property type="entry name" value="EAL"/>
    <property type="match status" value="1"/>
</dbReference>
<dbReference type="InterPro" id="IPR000014">
    <property type="entry name" value="PAS"/>
</dbReference>
<dbReference type="Gene3D" id="3.30.70.270">
    <property type="match status" value="1"/>
</dbReference>
<dbReference type="InterPro" id="IPR035965">
    <property type="entry name" value="PAS-like_dom_sf"/>
</dbReference>
<dbReference type="InterPro" id="IPR035919">
    <property type="entry name" value="EAL_sf"/>
</dbReference>
<dbReference type="Gene3D" id="3.40.50.2300">
    <property type="match status" value="1"/>
</dbReference>
<dbReference type="PROSITE" id="PS50887">
    <property type="entry name" value="GGDEF"/>
    <property type="match status" value="1"/>
</dbReference>
<dbReference type="Gene3D" id="3.20.20.450">
    <property type="entry name" value="EAL domain"/>
    <property type="match status" value="1"/>
</dbReference>
<feature type="domain" description="EAL" evidence="1">
    <location>
        <begin position="446"/>
        <end position="691"/>
    </location>
</feature>
<dbReference type="InterPro" id="IPR000160">
    <property type="entry name" value="GGDEF_dom"/>
</dbReference>
<organism evidence="3 4">
    <name type="scientific">Solilutibacter silvestris</name>
    <dbReference type="NCBI Taxonomy" id="1645665"/>
    <lineage>
        <taxon>Bacteria</taxon>
        <taxon>Pseudomonadati</taxon>
        <taxon>Pseudomonadota</taxon>
        <taxon>Gammaproteobacteria</taxon>
        <taxon>Lysobacterales</taxon>
        <taxon>Lysobacteraceae</taxon>
        <taxon>Solilutibacter</taxon>
    </lineage>
</organism>
<name>A0A2K1Q430_9GAMM</name>
<dbReference type="OrthoDB" id="7052318at2"/>
<dbReference type="NCBIfam" id="TIGR00229">
    <property type="entry name" value="sensory_box"/>
    <property type="match status" value="1"/>
</dbReference>
<proteinExistence type="predicted"/>
<dbReference type="InterPro" id="IPR043128">
    <property type="entry name" value="Rev_trsase/Diguanyl_cyclase"/>
</dbReference>
<dbReference type="SUPFAM" id="SSF55785">
    <property type="entry name" value="PYP-like sensor domain (PAS domain)"/>
    <property type="match status" value="1"/>
</dbReference>
<dbReference type="Pfam" id="PF13426">
    <property type="entry name" value="PAS_9"/>
    <property type="match status" value="1"/>
</dbReference>
<dbReference type="RefSeq" id="WP_103074824.1">
    <property type="nucleotide sequence ID" value="NZ_NPZB01000001.1"/>
</dbReference>
<dbReference type="SMART" id="SM00052">
    <property type="entry name" value="EAL"/>
    <property type="match status" value="1"/>
</dbReference>
<dbReference type="InterPro" id="IPR011006">
    <property type="entry name" value="CheY-like_superfamily"/>
</dbReference>
<dbReference type="Proteomes" id="UP000236220">
    <property type="component" value="Unassembled WGS sequence"/>
</dbReference>
<dbReference type="Pfam" id="PF00990">
    <property type="entry name" value="GGDEF"/>
    <property type="match status" value="1"/>
</dbReference>
<dbReference type="PANTHER" id="PTHR33121:SF79">
    <property type="entry name" value="CYCLIC DI-GMP PHOSPHODIESTERASE PDED-RELATED"/>
    <property type="match status" value="1"/>
</dbReference>
<evidence type="ECO:0000259" key="2">
    <source>
        <dbReference type="PROSITE" id="PS50887"/>
    </source>
</evidence>
<reference evidence="3 4" key="1">
    <citation type="submission" date="2017-08" db="EMBL/GenBank/DDBJ databases">
        <title>Lysobacter sylvestris genome.</title>
        <authorList>
            <person name="Zhang D.-C."/>
            <person name="Albuquerque L."/>
            <person name="Franca L."/>
            <person name="Froufe H.J.C."/>
            <person name="Barroso C."/>
            <person name="Egas C."/>
            <person name="Da Costa M."/>
            <person name="Margesin R."/>
        </authorList>
    </citation>
    <scope>NUCLEOTIDE SEQUENCE [LARGE SCALE GENOMIC DNA]</scope>
    <source>
        <strain evidence="3 4">AM20-91</strain>
    </source>
</reference>
<dbReference type="Pfam" id="PF00563">
    <property type="entry name" value="EAL"/>
    <property type="match status" value="1"/>
</dbReference>
<dbReference type="SUPFAM" id="SSF141868">
    <property type="entry name" value="EAL domain-like"/>
    <property type="match status" value="1"/>
</dbReference>
<dbReference type="SUPFAM" id="SSF52172">
    <property type="entry name" value="CheY-like"/>
    <property type="match status" value="1"/>
</dbReference>
<feature type="domain" description="GGDEF" evidence="2">
    <location>
        <begin position="302"/>
        <end position="435"/>
    </location>
</feature>
<sequence>MQRKKDHTIRVLVIDDRMEDAESIVTGLRNDGLAVRANRPTSLDEYRAMLAGQPVDLVLAAATSKTVEPTQALTLARATGNDLPVILIADGHDDAGLAAMIGLGADNIALRNRDGHLRRAVEREYRDLNARRDLRHLDARLHETERRCDALIDSSRDPIAYIHEGMHIRANQAYLEMFGYADFDEVEGMSILDMVAPADANDFKTLLKQLSKGGETPPPHHLTAHDADGQEFPATMEFSPATYDGEPCLQIIFRRKETAFDPAMMEQMETLRRQDVATGLLNRPTFLQSLEDAVARSASAHEHHGLLLIQPDHFGSLVQSVGINNVDALMAALAERLRPLLDEQVEAARFGEQVIAVLARGSSHAETEVLARDIVSVIGGRILETGDHSLTVTASVGAVQVSERNAQVPRVLARAQQLLETAQGVGGNRMELYDPGAIDRAEQDRINAWIERIRGALTNDQLVLHYQPIISLHGNNAPFFDVLMRMDNGTGELVMPNAFLPIAEEHGLIRDLDRGVIAKAVRTLAANAKREMRFIVRISRASIEDTTLPAFIQQVLQEHAIPANRLVVQINESKVSTQVNEAAEFNRQLAAFGAGFCIDQFGVGLSSAQLIAHLRPRFVKLDGSFMTDYARSPEQQARVRDLGAAATASGASTIACDVNDSGSMTTLFLANVEYVQGNFLAPPSPDLSFDF</sequence>
<dbReference type="Gene3D" id="3.30.450.20">
    <property type="entry name" value="PAS domain"/>
    <property type="match status" value="1"/>
</dbReference>
<accession>A0A2K1Q430</accession>
<dbReference type="GO" id="GO:0071111">
    <property type="term" value="F:cyclic-guanylate-specific phosphodiesterase activity"/>
    <property type="evidence" value="ECO:0007669"/>
    <property type="project" value="InterPro"/>
</dbReference>
<dbReference type="CDD" id="cd00130">
    <property type="entry name" value="PAS"/>
    <property type="match status" value="1"/>
</dbReference>
<evidence type="ECO:0000313" key="3">
    <source>
        <dbReference type="EMBL" id="PNS09798.1"/>
    </source>
</evidence>
<dbReference type="AlphaFoldDB" id="A0A2K1Q430"/>
<protein>
    <submittedName>
        <fullName evidence="3">GGDEF: diguanylate cyclase (GGDEF) domain-containing protein</fullName>
    </submittedName>
</protein>
<evidence type="ECO:0000313" key="4">
    <source>
        <dbReference type="Proteomes" id="UP000236220"/>
    </source>
</evidence>
<dbReference type="InterPro" id="IPR050706">
    <property type="entry name" value="Cyclic-di-GMP_PDE-like"/>
</dbReference>
<dbReference type="SMART" id="SM00091">
    <property type="entry name" value="PAS"/>
    <property type="match status" value="1"/>
</dbReference>
<dbReference type="InterPro" id="IPR001633">
    <property type="entry name" value="EAL_dom"/>
</dbReference>
<dbReference type="NCBIfam" id="TIGR00254">
    <property type="entry name" value="GGDEF"/>
    <property type="match status" value="1"/>
</dbReference>
<gene>
    <name evidence="3" type="ORF">Lysil_1427</name>
</gene>
<evidence type="ECO:0000259" key="1">
    <source>
        <dbReference type="PROSITE" id="PS50883"/>
    </source>
</evidence>
<comment type="caution">
    <text evidence="3">The sequence shown here is derived from an EMBL/GenBank/DDBJ whole genome shotgun (WGS) entry which is preliminary data.</text>
</comment>
<keyword evidence="4" id="KW-1185">Reference proteome</keyword>
<dbReference type="PROSITE" id="PS50883">
    <property type="entry name" value="EAL"/>
    <property type="match status" value="1"/>
</dbReference>
<dbReference type="SMART" id="SM00267">
    <property type="entry name" value="GGDEF"/>
    <property type="match status" value="1"/>
</dbReference>